<evidence type="ECO:0000313" key="11">
    <source>
        <dbReference type="EMBL" id="KAG5684377.1"/>
    </source>
</evidence>
<keyword evidence="4 10" id="KW-0812">Transmembrane</keyword>
<evidence type="ECO:0000256" key="7">
    <source>
        <dbReference type="ARBA" id="ARBA00023098"/>
    </source>
</evidence>
<dbReference type="GO" id="GO:0019367">
    <property type="term" value="P:fatty acid elongation, saturated fatty acid"/>
    <property type="evidence" value="ECO:0007669"/>
    <property type="project" value="TreeGrafter"/>
</dbReference>
<feature type="transmembrane region" description="Helical" evidence="10">
    <location>
        <begin position="32"/>
        <end position="51"/>
    </location>
</feature>
<comment type="caution">
    <text evidence="11">The sequence shown here is derived from an EMBL/GenBank/DDBJ whole genome shotgun (WGS) entry which is preliminary data.</text>
</comment>
<evidence type="ECO:0000256" key="1">
    <source>
        <dbReference type="ARBA" id="ARBA00004141"/>
    </source>
</evidence>
<evidence type="ECO:0000256" key="3">
    <source>
        <dbReference type="ARBA" id="ARBA00022679"/>
    </source>
</evidence>
<keyword evidence="7 10" id="KW-0443">Lipid metabolism</keyword>
<comment type="catalytic activity">
    <reaction evidence="10">
        <text>a very-long-chain acyl-CoA + malonyl-CoA + H(+) = a very-long-chain 3-oxoacyl-CoA + CO2 + CoA</text>
        <dbReference type="Rhea" id="RHEA:32727"/>
        <dbReference type="ChEBI" id="CHEBI:15378"/>
        <dbReference type="ChEBI" id="CHEBI:16526"/>
        <dbReference type="ChEBI" id="CHEBI:57287"/>
        <dbReference type="ChEBI" id="CHEBI:57384"/>
        <dbReference type="ChEBI" id="CHEBI:90725"/>
        <dbReference type="ChEBI" id="CHEBI:90736"/>
        <dbReference type="EC" id="2.3.1.199"/>
    </reaction>
</comment>
<evidence type="ECO:0000256" key="4">
    <source>
        <dbReference type="ARBA" id="ARBA00022692"/>
    </source>
</evidence>
<evidence type="ECO:0000256" key="6">
    <source>
        <dbReference type="ARBA" id="ARBA00022989"/>
    </source>
</evidence>
<comment type="subcellular location">
    <subcellularLocation>
        <location evidence="1">Membrane</location>
        <topology evidence="1">Multi-pass membrane protein</topology>
    </subcellularLocation>
</comment>
<dbReference type="Proteomes" id="UP001107558">
    <property type="component" value="Chromosome 1"/>
</dbReference>
<feature type="transmembrane region" description="Helical" evidence="10">
    <location>
        <begin position="63"/>
        <end position="85"/>
    </location>
</feature>
<keyword evidence="2 10" id="KW-0444">Lipid biosynthesis</keyword>
<dbReference type="PANTHER" id="PTHR11157">
    <property type="entry name" value="FATTY ACID ACYL TRANSFERASE-RELATED"/>
    <property type="match status" value="1"/>
</dbReference>
<comment type="caution">
    <text evidence="10">Lacks conserved residue(s) required for the propagation of feature annotation.</text>
</comment>
<evidence type="ECO:0000313" key="12">
    <source>
        <dbReference type="Proteomes" id="UP001107558"/>
    </source>
</evidence>
<evidence type="ECO:0000256" key="8">
    <source>
        <dbReference type="ARBA" id="ARBA00023136"/>
    </source>
</evidence>
<protein>
    <recommendedName>
        <fullName evidence="10">Elongation of very long chain fatty acids protein</fullName>
        <ecNumber evidence="10">2.3.1.199</ecNumber>
    </recommendedName>
    <alternativeName>
        <fullName evidence="10">Very-long-chain 3-oxoacyl-CoA synthase</fullName>
    </alternativeName>
</protein>
<dbReference type="GO" id="GO:0005789">
    <property type="term" value="C:endoplasmic reticulum membrane"/>
    <property type="evidence" value="ECO:0007669"/>
    <property type="project" value="TreeGrafter"/>
</dbReference>
<name>A0A9J6CQ86_POLVA</name>
<keyword evidence="6 10" id="KW-1133">Transmembrane helix</keyword>
<proteinExistence type="inferred from homology"/>
<dbReference type="GO" id="GO:0009922">
    <property type="term" value="F:fatty acid elongase activity"/>
    <property type="evidence" value="ECO:0007669"/>
    <property type="project" value="UniProtKB-EC"/>
</dbReference>
<dbReference type="GO" id="GO:0042761">
    <property type="term" value="P:very long-chain fatty acid biosynthetic process"/>
    <property type="evidence" value="ECO:0007669"/>
    <property type="project" value="TreeGrafter"/>
</dbReference>
<keyword evidence="5 10" id="KW-0276">Fatty acid metabolism</keyword>
<dbReference type="OrthoDB" id="434092at2759"/>
<dbReference type="GO" id="GO:0034625">
    <property type="term" value="P:fatty acid elongation, monounsaturated fatty acid"/>
    <property type="evidence" value="ECO:0007669"/>
    <property type="project" value="TreeGrafter"/>
</dbReference>
<dbReference type="GO" id="GO:0034626">
    <property type="term" value="P:fatty acid elongation, polyunsaturated fatty acid"/>
    <property type="evidence" value="ECO:0007669"/>
    <property type="project" value="TreeGrafter"/>
</dbReference>
<organism evidence="11 12">
    <name type="scientific">Polypedilum vanderplanki</name>
    <name type="common">Sleeping chironomid midge</name>
    <dbReference type="NCBI Taxonomy" id="319348"/>
    <lineage>
        <taxon>Eukaryota</taxon>
        <taxon>Metazoa</taxon>
        <taxon>Ecdysozoa</taxon>
        <taxon>Arthropoda</taxon>
        <taxon>Hexapoda</taxon>
        <taxon>Insecta</taxon>
        <taxon>Pterygota</taxon>
        <taxon>Neoptera</taxon>
        <taxon>Endopterygota</taxon>
        <taxon>Diptera</taxon>
        <taxon>Nematocera</taxon>
        <taxon>Chironomoidea</taxon>
        <taxon>Chironomidae</taxon>
        <taxon>Chironominae</taxon>
        <taxon>Polypedilum</taxon>
        <taxon>Polypedilum</taxon>
    </lineage>
</organism>
<comment type="similarity">
    <text evidence="10">Belongs to the ELO family.</text>
</comment>
<accession>A0A9J6CQ86</accession>
<dbReference type="GO" id="GO:0030148">
    <property type="term" value="P:sphingolipid biosynthetic process"/>
    <property type="evidence" value="ECO:0007669"/>
    <property type="project" value="TreeGrafter"/>
</dbReference>
<keyword evidence="8 10" id="KW-0472">Membrane</keyword>
<dbReference type="EC" id="2.3.1.199" evidence="10"/>
<evidence type="ECO:0000256" key="10">
    <source>
        <dbReference type="RuleBase" id="RU361115"/>
    </source>
</evidence>
<evidence type="ECO:0000256" key="5">
    <source>
        <dbReference type="ARBA" id="ARBA00022832"/>
    </source>
</evidence>
<dbReference type="AlphaFoldDB" id="A0A9J6CQ86"/>
<dbReference type="EMBL" id="JADBJN010000001">
    <property type="protein sequence ID" value="KAG5684377.1"/>
    <property type="molecule type" value="Genomic_DNA"/>
</dbReference>
<sequence>MVSLGYISEIWNKYEDPRTAGKFLMENPPTRFFGFIISYVLFIHFGPTLMKKRKPFELKLVKSVYNIFQIVINGYYGLYGLYYVFLTHNYNYSCPSLAIGNDEYAQTIAHLGHIYFLSKLWDLFDTIFIILKKNDRQLSFLHCYHHLFMAFATYFIMKFYIDTSFCLVAVINALIHSCMYFYYFLTTQNSEVKKSITWKKHITHIQMLQFTVLSIHFLRPVFNTECNRPKVWDIFMSLQILFILYMFIQFYIKTYLVKKNSNKKKF</sequence>
<evidence type="ECO:0000256" key="2">
    <source>
        <dbReference type="ARBA" id="ARBA00022516"/>
    </source>
</evidence>
<dbReference type="InterPro" id="IPR002076">
    <property type="entry name" value="ELO_fam"/>
</dbReference>
<feature type="transmembrane region" description="Helical" evidence="10">
    <location>
        <begin position="234"/>
        <end position="256"/>
    </location>
</feature>
<reference evidence="11" key="1">
    <citation type="submission" date="2021-03" db="EMBL/GenBank/DDBJ databases">
        <title>Chromosome level genome of the anhydrobiotic midge Polypedilum vanderplanki.</title>
        <authorList>
            <person name="Yoshida Y."/>
            <person name="Kikawada T."/>
            <person name="Gusev O."/>
        </authorList>
    </citation>
    <scope>NUCLEOTIDE SEQUENCE</scope>
    <source>
        <strain evidence="11">NIAS01</strain>
        <tissue evidence="11">Whole body or cell culture</tissue>
    </source>
</reference>
<keyword evidence="9 10" id="KW-0275">Fatty acid biosynthesis</keyword>
<evidence type="ECO:0000256" key="9">
    <source>
        <dbReference type="ARBA" id="ARBA00023160"/>
    </source>
</evidence>
<keyword evidence="12" id="KW-1185">Reference proteome</keyword>
<gene>
    <name evidence="11" type="ORF">PVAND_013612</name>
</gene>
<dbReference type="PANTHER" id="PTHR11157:SF116">
    <property type="entry name" value="ELONGATION OF VERY LONG CHAIN FATTY ACIDS PROTEIN-RELATED"/>
    <property type="match status" value="1"/>
</dbReference>
<feature type="transmembrane region" description="Helical" evidence="10">
    <location>
        <begin position="167"/>
        <end position="185"/>
    </location>
</feature>
<keyword evidence="3 10" id="KW-0808">Transferase</keyword>
<dbReference type="Pfam" id="PF01151">
    <property type="entry name" value="ELO"/>
    <property type="match status" value="1"/>
</dbReference>